<dbReference type="EMBL" id="KQ094401">
    <property type="protein sequence ID" value="KMS94304.1"/>
    <property type="molecule type" value="Genomic_DNA"/>
</dbReference>
<evidence type="ECO:0000256" key="1">
    <source>
        <dbReference type="SAM" id="MobiDB-lite"/>
    </source>
</evidence>
<dbReference type="Gramene" id="KMS94304">
    <property type="protein sequence ID" value="KMS94304"/>
    <property type="gene ID" value="BVRB_022750"/>
</dbReference>
<name>A0A0J8AZV9_BETVV</name>
<accession>A0A0J8AZV9</accession>
<evidence type="ECO:0000313" key="2">
    <source>
        <dbReference type="EMBL" id="KMS94304.1"/>
    </source>
</evidence>
<evidence type="ECO:0000313" key="3">
    <source>
        <dbReference type="Proteomes" id="UP000035740"/>
    </source>
</evidence>
<gene>
    <name evidence="2" type="ORF">BVRB_022750</name>
</gene>
<reference evidence="2 3" key="1">
    <citation type="journal article" date="2014" name="Nature">
        <title>The genome of the recently domesticated crop plant sugar beet (Beta vulgaris).</title>
        <authorList>
            <person name="Dohm J.C."/>
            <person name="Minoche A.E."/>
            <person name="Holtgrawe D."/>
            <person name="Capella-Gutierrez S."/>
            <person name="Zakrzewski F."/>
            <person name="Tafer H."/>
            <person name="Rupp O."/>
            <person name="Sorensen T.R."/>
            <person name="Stracke R."/>
            <person name="Reinhardt R."/>
            <person name="Goesmann A."/>
            <person name="Kraft T."/>
            <person name="Schulz B."/>
            <person name="Stadler P.F."/>
            <person name="Schmidt T."/>
            <person name="Gabaldon T."/>
            <person name="Lehrach H."/>
            <person name="Weisshaar B."/>
            <person name="Himmelbauer H."/>
        </authorList>
    </citation>
    <scope>NUCLEOTIDE SEQUENCE [LARGE SCALE GENOMIC DNA]</scope>
    <source>
        <tissue evidence="2">Taproot</tissue>
    </source>
</reference>
<keyword evidence="3" id="KW-1185">Reference proteome</keyword>
<dbReference type="Proteomes" id="UP000035740">
    <property type="component" value="Unassembled WGS sequence"/>
</dbReference>
<proteinExistence type="predicted"/>
<organism evidence="2 3">
    <name type="scientific">Beta vulgaris subsp. vulgaris</name>
    <name type="common">Beet</name>
    <dbReference type="NCBI Taxonomy" id="3555"/>
    <lineage>
        <taxon>Eukaryota</taxon>
        <taxon>Viridiplantae</taxon>
        <taxon>Streptophyta</taxon>
        <taxon>Embryophyta</taxon>
        <taxon>Tracheophyta</taxon>
        <taxon>Spermatophyta</taxon>
        <taxon>Magnoliopsida</taxon>
        <taxon>eudicotyledons</taxon>
        <taxon>Gunneridae</taxon>
        <taxon>Pentapetalae</taxon>
        <taxon>Caryophyllales</taxon>
        <taxon>Chenopodiaceae</taxon>
        <taxon>Betoideae</taxon>
        <taxon>Beta</taxon>
    </lineage>
</organism>
<protein>
    <submittedName>
        <fullName evidence="2">Uncharacterized protein</fullName>
    </submittedName>
</protein>
<dbReference type="AlphaFoldDB" id="A0A0J8AZV9"/>
<feature type="region of interest" description="Disordered" evidence="1">
    <location>
        <begin position="1"/>
        <end position="43"/>
    </location>
</feature>
<sequence>MNIGGGTANSVRFERGRHTQTDTAGDVLAPPPPMPTGQQRLEDPSVTVVFSADPGRRPEICEIVVPAPRLPRTRCPLRLYSVVKAFGVLLAGAPYHILAWRSISEGSEELKGHLAAGIAGIM</sequence>